<evidence type="ECO:0000313" key="1">
    <source>
        <dbReference type="EMBL" id="KAL1543433.1"/>
    </source>
</evidence>
<reference evidence="1 2" key="1">
    <citation type="submission" date="2024-06" db="EMBL/GenBank/DDBJ databases">
        <title>A chromosome level genome sequence of Diviner's sage (Salvia divinorum).</title>
        <authorList>
            <person name="Ford S.A."/>
            <person name="Ro D.-K."/>
            <person name="Ness R.W."/>
            <person name="Phillips M.A."/>
        </authorList>
    </citation>
    <scope>NUCLEOTIDE SEQUENCE [LARGE SCALE GENOMIC DNA]</scope>
    <source>
        <strain evidence="1">SAF-2024a</strain>
        <tissue evidence="1">Leaf</tissue>
    </source>
</reference>
<gene>
    <name evidence="1" type="ORF">AAHA92_20406</name>
</gene>
<protein>
    <submittedName>
        <fullName evidence="1">Uncharacterized protein</fullName>
    </submittedName>
</protein>
<dbReference type="Proteomes" id="UP001567538">
    <property type="component" value="Unassembled WGS sequence"/>
</dbReference>
<name>A0ABD1GH35_SALDI</name>
<evidence type="ECO:0000313" key="2">
    <source>
        <dbReference type="Proteomes" id="UP001567538"/>
    </source>
</evidence>
<proteinExistence type="predicted"/>
<dbReference type="AlphaFoldDB" id="A0ABD1GH35"/>
<accession>A0ABD1GH35</accession>
<dbReference type="EMBL" id="JBEAFC010000008">
    <property type="protein sequence ID" value="KAL1543433.1"/>
    <property type="molecule type" value="Genomic_DNA"/>
</dbReference>
<comment type="caution">
    <text evidence="1">The sequence shown here is derived from an EMBL/GenBank/DDBJ whole genome shotgun (WGS) entry which is preliminary data.</text>
</comment>
<sequence>MTSSCLHALTSAGLRWHRSTICACNRTSSTVITCKQVKIELLIGSGRQCLSIFHLCQIWHLACFQYEPCTGQALSINL</sequence>
<organism evidence="1 2">
    <name type="scientific">Salvia divinorum</name>
    <name type="common">Maria pastora</name>
    <name type="synonym">Diviner's sage</name>
    <dbReference type="NCBI Taxonomy" id="28513"/>
    <lineage>
        <taxon>Eukaryota</taxon>
        <taxon>Viridiplantae</taxon>
        <taxon>Streptophyta</taxon>
        <taxon>Embryophyta</taxon>
        <taxon>Tracheophyta</taxon>
        <taxon>Spermatophyta</taxon>
        <taxon>Magnoliopsida</taxon>
        <taxon>eudicotyledons</taxon>
        <taxon>Gunneridae</taxon>
        <taxon>Pentapetalae</taxon>
        <taxon>asterids</taxon>
        <taxon>lamiids</taxon>
        <taxon>Lamiales</taxon>
        <taxon>Lamiaceae</taxon>
        <taxon>Nepetoideae</taxon>
        <taxon>Mentheae</taxon>
        <taxon>Salviinae</taxon>
        <taxon>Salvia</taxon>
        <taxon>Salvia subgen. Calosphace</taxon>
    </lineage>
</organism>
<keyword evidence="2" id="KW-1185">Reference proteome</keyword>